<dbReference type="AlphaFoldDB" id="A0A370HFN1"/>
<sequence>MDDQHTPTGPQDTAAAAQRLQQRPSLEDSAAQLQQLVEQIGAAATELVPGLRWEWQNDEMSKACPPPYDRTNGRILNLRLYVSTPNTPLPDDIWPRFVERVRPLAATVGATAPETMQDQTGKHDVRFVNPDDGTTIKIGSQATTVIGGTVGCRLPHDQFATPVRPTS</sequence>
<name>A0A370HFN1_9NOCA</name>
<dbReference type="Pfam" id="PF16708">
    <property type="entry name" value="LppA"/>
    <property type="match status" value="1"/>
</dbReference>
<protein>
    <submittedName>
        <fullName evidence="8">Putative LppA-like lipoprotein</fullName>
    </submittedName>
</protein>
<dbReference type="EMBL" id="QQAZ01000001">
    <property type="protein sequence ID" value="RDI56003.1"/>
    <property type="molecule type" value="Genomic_DNA"/>
</dbReference>
<evidence type="ECO:0000256" key="4">
    <source>
        <dbReference type="ARBA" id="ARBA00023136"/>
    </source>
</evidence>
<dbReference type="GO" id="GO:0005886">
    <property type="term" value="C:plasma membrane"/>
    <property type="evidence" value="ECO:0007669"/>
    <property type="project" value="UniProtKB-SubCell"/>
</dbReference>
<accession>A0A370HFN1</accession>
<evidence type="ECO:0000313" key="8">
    <source>
        <dbReference type="EMBL" id="RDI56003.1"/>
    </source>
</evidence>
<evidence type="ECO:0000256" key="7">
    <source>
        <dbReference type="SAM" id="MobiDB-lite"/>
    </source>
</evidence>
<dbReference type="InterPro" id="IPR032018">
    <property type="entry name" value="LppA/LppB/LprP"/>
</dbReference>
<comment type="subcellular location">
    <subcellularLocation>
        <location evidence="1">Cell membrane</location>
        <topology evidence="1">Lipid-anchor</topology>
    </subcellularLocation>
</comment>
<keyword evidence="3" id="KW-0732">Signal</keyword>
<feature type="compositionally biased region" description="Polar residues" evidence="7">
    <location>
        <begin position="1"/>
        <end position="11"/>
    </location>
</feature>
<evidence type="ECO:0000256" key="2">
    <source>
        <dbReference type="ARBA" id="ARBA00022475"/>
    </source>
</evidence>
<evidence type="ECO:0000256" key="5">
    <source>
        <dbReference type="ARBA" id="ARBA00023139"/>
    </source>
</evidence>
<evidence type="ECO:0000256" key="6">
    <source>
        <dbReference type="ARBA" id="ARBA00023288"/>
    </source>
</evidence>
<keyword evidence="9" id="KW-1185">Reference proteome</keyword>
<keyword evidence="6 8" id="KW-0449">Lipoprotein</keyword>
<evidence type="ECO:0000256" key="3">
    <source>
        <dbReference type="ARBA" id="ARBA00022729"/>
    </source>
</evidence>
<feature type="region of interest" description="Disordered" evidence="7">
    <location>
        <begin position="1"/>
        <end position="29"/>
    </location>
</feature>
<gene>
    <name evidence="8" type="ORF">DFR68_101840</name>
</gene>
<keyword evidence="5" id="KW-0564">Palmitate</keyword>
<proteinExistence type="predicted"/>
<comment type="caution">
    <text evidence="8">The sequence shown here is derived from an EMBL/GenBank/DDBJ whole genome shotgun (WGS) entry which is preliminary data.</text>
</comment>
<dbReference type="Proteomes" id="UP000255355">
    <property type="component" value="Unassembled WGS sequence"/>
</dbReference>
<evidence type="ECO:0000256" key="1">
    <source>
        <dbReference type="ARBA" id="ARBA00004193"/>
    </source>
</evidence>
<reference evidence="8 9" key="1">
    <citation type="submission" date="2018-07" db="EMBL/GenBank/DDBJ databases">
        <title>Genomic Encyclopedia of Type Strains, Phase IV (KMG-IV): sequencing the most valuable type-strain genomes for metagenomic binning, comparative biology and taxonomic classification.</title>
        <authorList>
            <person name="Goeker M."/>
        </authorList>
    </citation>
    <scope>NUCLEOTIDE SEQUENCE [LARGE SCALE GENOMIC DNA]</scope>
    <source>
        <strain evidence="8 9">DSM 44952</strain>
    </source>
</reference>
<keyword evidence="4" id="KW-0472">Membrane</keyword>
<dbReference type="STRING" id="1210089.GCA_001613165_01874"/>
<dbReference type="RefSeq" id="WP_169814221.1">
    <property type="nucleotide sequence ID" value="NZ_QQAZ01000001.1"/>
</dbReference>
<organism evidence="8 9">
    <name type="scientific">Nocardia mexicana</name>
    <dbReference type="NCBI Taxonomy" id="279262"/>
    <lineage>
        <taxon>Bacteria</taxon>
        <taxon>Bacillati</taxon>
        <taxon>Actinomycetota</taxon>
        <taxon>Actinomycetes</taxon>
        <taxon>Mycobacteriales</taxon>
        <taxon>Nocardiaceae</taxon>
        <taxon>Nocardia</taxon>
    </lineage>
</organism>
<evidence type="ECO:0000313" key="9">
    <source>
        <dbReference type="Proteomes" id="UP000255355"/>
    </source>
</evidence>
<dbReference type="Gene3D" id="3.30.2030.20">
    <property type="match status" value="1"/>
</dbReference>
<keyword evidence="2" id="KW-1003">Cell membrane</keyword>